<evidence type="ECO:0000256" key="3">
    <source>
        <dbReference type="ARBA" id="ARBA00022692"/>
    </source>
</evidence>
<proteinExistence type="inferred from homology"/>
<name>A0ABU8VMA0_9BURK</name>
<feature type="transmembrane region" description="Helical" evidence="7">
    <location>
        <begin position="20"/>
        <end position="41"/>
    </location>
</feature>
<feature type="domain" description="ABC transmembrane type-1" evidence="8">
    <location>
        <begin position="69"/>
        <end position="352"/>
    </location>
</feature>
<dbReference type="SUPFAM" id="SSF161098">
    <property type="entry name" value="MetI-like"/>
    <property type="match status" value="2"/>
</dbReference>
<keyword evidence="4" id="KW-0029">Amino-acid transport</keyword>
<dbReference type="PANTHER" id="PTHR30614">
    <property type="entry name" value="MEMBRANE COMPONENT OF AMINO ACID ABC TRANSPORTER"/>
    <property type="match status" value="1"/>
</dbReference>
<dbReference type="EMBL" id="JBBKZU010000014">
    <property type="protein sequence ID" value="MEJ8814755.1"/>
    <property type="molecule type" value="Genomic_DNA"/>
</dbReference>
<dbReference type="InterPro" id="IPR043429">
    <property type="entry name" value="ArtM/GltK/GlnP/TcyL/YhdX-like"/>
</dbReference>
<dbReference type="PROSITE" id="PS50928">
    <property type="entry name" value="ABC_TM1"/>
    <property type="match status" value="1"/>
</dbReference>
<feature type="transmembrane region" description="Helical" evidence="7">
    <location>
        <begin position="330"/>
        <end position="355"/>
    </location>
</feature>
<keyword evidence="3 7" id="KW-0812">Transmembrane</keyword>
<dbReference type="Pfam" id="PF00528">
    <property type="entry name" value="BPD_transp_1"/>
    <property type="match status" value="1"/>
</dbReference>
<dbReference type="CDD" id="cd06261">
    <property type="entry name" value="TM_PBP2"/>
    <property type="match status" value="2"/>
</dbReference>
<feature type="transmembrane region" description="Helical" evidence="7">
    <location>
        <begin position="227"/>
        <end position="249"/>
    </location>
</feature>
<accession>A0ABU8VMA0</accession>
<dbReference type="PANTHER" id="PTHR30614:SF37">
    <property type="entry name" value="AMINO-ACID ABC TRANSPORTER PERMEASE PROTEIN YHDX-RELATED"/>
    <property type="match status" value="1"/>
</dbReference>
<keyword evidence="7" id="KW-0813">Transport</keyword>
<evidence type="ECO:0000256" key="5">
    <source>
        <dbReference type="ARBA" id="ARBA00022989"/>
    </source>
</evidence>
<evidence type="ECO:0000256" key="1">
    <source>
        <dbReference type="ARBA" id="ARBA00004651"/>
    </source>
</evidence>
<evidence type="ECO:0000313" key="9">
    <source>
        <dbReference type="EMBL" id="MEJ8814755.1"/>
    </source>
</evidence>
<feature type="transmembrane region" description="Helical" evidence="7">
    <location>
        <begin position="115"/>
        <end position="133"/>
    </location>
</feature>
<protein>
    <submittedName>
        <fullName evidence="9">ABC transporter permease subunit</fullName>
    </submittedName>
</protein>
<evidence type="ECO:0000256" key="6">
    <source>
        <dbReference type="ARBA" id="ARBA00023136"/>
    </source>
</evidence>
<dbReference type="Proteomes" id="UP001365846">
    <property type="component" value="Unassembled WGS sequence"/>
</dbReference>
<dbReference type="Gene3D" id="1.10.3720.10">
    <property type="entry name" value="MetI-like"/>
    <property type="match status" value="2"/>
</dbReference>
<feature type="transmembrane region" description="Helical" evidence="7">
    <location>
        <begin position="153"/>
        <end position="176"/>
    </location>
</feature>
<comment type="caution">
    <text evidence="9">The sequence shown here is derived from an EMBL/GenBank/DDBJ whole genome shotgun (WGS) entry which is preliminary data.</text>
</comment>
<reference evidence="9 10" key="1">
    <citation type="submission" date="2024-03" db="EMBL/GenBank/DDBJ databases">
        <title>Novel species of the genus Variovorax.</title>
        <authorList>
            <person name="Liu Q."/>
            <person name="Xin Y.-H."/>
        </authorList>
    </citation>
    <scope>NUCLEOTIDE SEQUENCE [LARGE SCALE GENOMIC DNA]</scope>
    <source>
        <strain evidence="9 10">KACC 18899</strain>
    </source>
</reference>
<keyword evidence="6 7" id="KW-0472">Membrane</keyword>
<keyword evidence="10" id="KW-1185">Reference proteome</keyword>
<sequence>MRTQASASKGKIRPSVGSLLTILVLAAMGAALATGSLRFLWDATSWQMGFAVLPQDPSDPYWRTIGISILNTLVVAAVSIALATVIGSLVAFMAVSGNSLWSKLAAAYVQFFRNMPLILQALFWFAVISHLPAPRRAVQFLGIAASNRGVSVPFLTAAGQAAVAAAIIAVVAVLALMRRYRPFQRGRALFALVVGLVVGWVLPAFFFPGEAFGSVPELKGFNFVGGVHMPTELISILIAMTLFGSAYIAEIIRGGFATVPKGVIEAARALALPSWVVELKVRVPLALRAAILPMGSQYTTLIKATSIGLAVGFTDLFAVTLMSINQSGHTVSLLCVMTACFVLLNQAVVSIANALNHAFEIPGYSAN</sequence>
<feature type="transmembrane region" description="Helical" evidence="7">
    <location>
        <begin position="301"/>
        <end position="324"/>
    </location>
</feature>
<dbReference type="InterPro" id="IPR035906">
    <property type="entry name" value="MetI-like_sf"/>
</dbReference>
<gene>
    <name evidence="9" type="ORF">WKW77_27035</name>
</gene>
<dbReference type="RefSeq" id="WP_340359983.1">
    <property type="nucleotide sequence ID" value="NZ_JBBKZU010000014.1"/>
</dbReference>
<evidence type="ECO:0000256" key="7">
    <source>
        <dbReference type="RuleBase" id="RU363032"/>
    </source>
</evidence>
<evidence type="ECO:0000256" key="4">
    <source>
        <dbReference type="ARBA" id="ARBA00022970"/>
    </source>
</evidence>
<evidence type="ECO:0000256" key="2">
    <source>
        <dbReference type="ARBA" id="ARBA00010072"/>
    </source>
</evidence>
<comment type="similarity">
    <text evidence="2">Belongs to the binding-protein-dependent transport system permease family. HisMQ subfamily.</text>
</comment>
<feature type="transmembrane region" description="Helical" evidence="7">
    <location>
        <begin position="61"/>
        <end position="94"/>
    </location>
</feature>
<organism evidence="9 10">
    <name type="scientific">Variovorax ureilyticus</name>
    <dbReference type="NCBI Taxonomy" id="1836198"/>
    <lineage>
        <taxon>Bacteria</taxon>
        <taxon>Pseudomonadati</taxon>
        <taxon>Pseudomonadota</taxon>
        <taxon>Betaproteobacteria</taxon>
        <taxon>Burkholderiales</taxon>
        <taxon>Comamonadaceae</taxon>
        <taxon>Variovorax</taxon>
    </lineage>
</organism>
<comment type="subcellular location">
    <subcellularLocation>
        <location evidence="1 7">Cell membrane</location>
        <topology evidence="1 7">Multi-pass membrane protein</topology>
    </subcellularLocation>
</comment>
<keyword evidence="5 7" id="KW-1133">Transmembrane helix</keyword>
<dbReference type="InterPro" id="IPR000515">
    <property type="entry name" value="MetI-like"/>
</dbReference>
<evidence type="ECO:0000259" key="8">
    <source>
        <dbReference type="PROSITE" id="PS50928"/>
    </source>
</evidence>
<evidence type="ECO:0000313" key="10">
    <source>
        <dbReference type="Proteomes" id="UP001365846"/>
    </source>
</evidence>
<feature type="transmembrane region" description="Helical" evidence="7">
    <location>
        <begin position="188"/>
        <end position="207"/>
    </location>
</feature>